<protein>
    <submittedName>
        <fullName evidence="2">Transposase</fullName>
    </submittedName>
</protein>
<dbReference type="EMBL" id="JBHUMM010000002">
    <property type="protein sequence ID" value="MFD2670417.1"/>
    <property type="molecule type" value="Genomic_DNA"/>
</dbReference>
<evidence type="ECO:0000259" key="1">
    <source>
        <dbReference type="Pfam" id="PF01610"/>
    </source>
</evidence>
<dbReference type="InterPro" id="IPR002560">
    <property type="entry name" value="Transposase_DDE"/>
</dbReference>
<dbReference type="Proteomes" id="UP001597497">
    <property type="component" value="Unassembled WGS sequence"/>
</dbReference>
<gene>
    <name evidence="2" type="ORF">ACFSUC_02200</name>
</gene>
<comment type="caution">
    <text evidence="2">The sequence shown here is derived from an EMBL/GenBank/DDBJ whole genome shotgun (WGS) entry which is preliminary data.</text>
</comment>
<accession>A0ABW5R5W9</accession>
<name>A0ABW5R5W9_9BACL</name>
<evidence type="ECO:0000313" key="2">
    <source>
        <dbReference type="EMBL" id="MFD2670417.1"/>
    </source>
</evidence>
<dbReference type="RefSeq" id="WP_379927801.1">
    <property type="nucleotide sequence ID" value="NZ_JBHUMM010000002.1"/>
</dbReference>
<dbReference type="Pfam" id="PF01610">
    <property type="entry name" value="DDE_Tnp_ISL3"/>
    <property type="match status" value="1"/>
</dbReference>
<organism evidence="2 3">
    <name type="scientific">Marinicrinis sediminis</name>
    <dbReference type="NCBI Taxonomy" id="1652465"/>
    <lineage>
        <taxon>Bacteria</taxon>
        <taxon>Bacillati</taxon>
        <taxon>Bacillota</taxon>
        <taxon>Bacilli</taxon>
        <taxon>Bacillales</taxon>
        <taxon>Paenibacillaceae</taxon>
    </lineage>
</organism>
<feature type="domain" description="Transposase IS204/IS1001/IS1096/IS1165 DDE" evidence="1">
    <location>
        <begin position="1"/>
        <end position="48"/>
    </location>
</feature>
<keyword evidence="3" id="KW-1185">Reference proteome</keyword>
<reference evidence="3" key="1">
    <citation type="journal article" date="2019" name="Int. J. Syst. Evol. Microbiol.">
        <title>The Global Catalogue of Microorganisms (GCM) 10K type strain sequencing project: providing services to taxonomists for standard genome sequencing and annotation.</title>
        <authorList>
            <consortium name="The Broad Institute Genomics Platform"/>
            <consortium name="The Broad Institute Genome Sequencing Center for Infectious Disease"/>
            <person name="Wu L."/>
            <person name="Ma J."/>
        </authorList>
    </citation>
    <scope>NUCLEOTIDE SEQUENCE [LARGE SCALE GENOMIC DNA]</scope>
    <source>
        <strain evidence="3">KCTC 33676</strain>
    </source>
</reference>
<sequence length="143" mass="16861">MLKKHYDGVVRWFTSNLNNGLIEGFNSLFQAAKRKERRYRSDKNMIAMVCLLALVSLTLIQNHIKEWAIAWSHASLVPERIPLSSYQYTHLLQLLFNNCWKQGVKHLYQFPCPIFIDFMGIGRVHLRQKLLITIILYSDYSFL</sequence>
<proteinExistence type="predicted"/>
<evidence type="ECO:0000313" key="3">
    <source>
        <dbReference type="Proteomes" id="UP001597497"/>
    </source>
</evidence>